<dbReference type="FunFam" id="1.10.238.10:FF:000001">
    <property type="entry name" value="Calmodulin 1"/>
    <property type="match status" value="1"/>
</dbReference>
<dbReference type="Proteomes" id="UP000605970">
    <property type="component" value="Unassembled WGS sequence"/>
</dbReference>
<dbReference type="GO" id="GO:0005509">
    <property type="term" value="F:calcium ion binding"/>
    <property type="evidence" value="ECO:0007669"/>
    <property type="project" value="InterPro"/>
</dbReference>
<dbReference type="SMART" id="SM00054">
    <property type="entry name" value="EFh"/>
    <property type="match status" value="2"/>
</dbReference>
<dbReference type="CDD" id="cd00051">
    <property type="entry name" value="EFh"/>
    <property type="match status" value="1"/>
</dbReference>
<dbReference type="Pfam" id="PF00013">
    <property type="entry name" value="KH_1"/>
    <property type="match status" value="3"/>
</dbReference>
<dbReference type="EMBL" id="JABEBT010000002">
    <property type="protein sequence ID" value="KAF7639921.1"/>
    <property type="molecule type" value="Genomic_DNA"/>
</dbReference>
<dbReference type="InterPro" id="IPR004088">
    <property type="entry name" value="KH_dom_type_1"/>
</dbReference>
<sequence length="729" mass="79662">MIVNPIDNIGSYIPTQGVPVVSRDGTYSTAYNASIPLGLNPQSLYIQSPATVANFQTTTGYQFASANSVPLLPQNTMPNPIHIKTRVYVPNQIVGILIGTKGQTIKSVIAESGAIIRIEGDRDPTPSSSSAHQNTCNSIDASQENSYNNTKSTATCVEIDLSSAISNCKLLQENGTLNGPIKDEPLVSNSLATCVTVQVNGDGHKKINNGVSGHPPGLDQRGVFISGYDFQVSRALFWVFRKVAENQNMRAEEIFLTCESIVPSKVVGRIIGKNGQNVKRLQLKSGATIKVPEDLNQNDKNSIDAAVRVVGNFYAVQMVQHHFGMLILDTEWRESKEFKDKRSRFNHNLSAYDPLSSHLEYPEKQYYSAQGMIVNPIDNIGSYIPTQGVPVVSRDGTYSTAYNASIPLGLNPQSLYIQSPATVANFQTTTGYQFASANSVPLLPQNTMPNPIHIKTRVYVPNQIVGILIGTKGQTIKSVIAESGAIIRIEGDRDPTPSSSSVHQNTCNSIDASQENSYNNTKSTATCVEIDLSSAISNCNLQEENGTLNGPIKDEPLVSDSLATCVTVQVNGDGHKKINNGVSGHPPGLDQRGVFISGYDFQVSRIVMRALGLEPRQEEVNKLMSQMMEDSTARSINKEAFTAQELANLLSDRLKIDKIGDEIQTAFHLFDSDEKGFIDVEDLKRVTKELGEELNEDELKEMIQIAEYSTKGQVTSNEFKNVMKKISLY</sequence>
<dbReference type="OrthoDB" id="752362at2759"/>
<dbReference type="Gene3D" id="3.30.310.210">
    <property type="match status" value="1"/>
</dbReference>
<keyword evidence="6" id="KW-1185">Reference proteome</keyword>
<evidence type="ECO:0000313" key="5">
    <source>
        <dbReference type="EMBL" id="KAF7639921.1"/>
    </source>
</evidence>
<accession>A0A8T0A1H4</accession>
<dbReference type="PANTHER" id="PTHR10288">
    <property type="entry name" value="KH DOMAIN CONTAINING RNA BINDING PROTEIN"/>
    <property type="match status" value="1"/>
</dbReference>
<dbReference type="AlphaFoldDB" id="A0A8T0A1H4"/>
<reference evidence="5" key="1">
    <citation type="journal article" date="2020" name="Ecol. Evol.">
        <title>Genome structure and content of the rice root-knot nematode (Meloidogyne graminicola).</title>
        <authorList>
            <person name="Phan N.T."/>
            <person name="Danchin E.G.J."/>
            <person name="Klopp C."/>
            <person name="Perfus-Barbeoch L."/>
            <person name="Kozlowski D.K."/>
            <person name="Koutsovoulos G.D."/>
            <person name="Lopez-Roques C."/>
            <person name="Bouchez O."/>
            <person name="Zahm M."/>
            <person name="Besnard G."/>
            <person name="Bellafiore S."/>
        </authorList>
    </citation>
    <scope>NUCLEOTIDE SEQUENCE</scope>
    <source>
        <strain evidence="5">VN-18</strain>
    </source>
</reference>
<evidence type="ECO:0000256" key="3">
    <source>
        <dbReference type="SAM" id="MobiDB-lite"/>
    </source>
</evidence>
<proteinExistence type="predicted"/>
<dbReference type="InterPro" id="IPR036612">
    <property type="entry name" value="KH_dom_type_1_sf"/>
</dbReference>
<dbReference type="InterPro" id="IPR004087">
    <property type="entry name" value="KH_dom"/>
</dbReference>
<protein>
    <recommendedName>
        <fullName evidence="4">EF-hand domain-containing protein</fullName>
    </recommendedName>
</protein>
<evidence type="ECO:0000256" key="1">
    <source>
        <dbReference type="ARBA" id="ARBA00022737"/>
    </source>
</evidence>
<dbReference type="Gene3D" id="3.30.1370.10">
    <property type="entry name" value="K Homology domain, type 1"/>
    <property type="match status" value="2"/>
</dbReference>
<dbReference type="PROSITE" id="PS50222">
    <property type="entry name" value="EF_HAND_2"/>
    <property type="match status" value="2"/>
</dbReference>
<dbReference type="SUPFAM" id="SSF54791">
    <property type="entry name" value="Eukaryotic type KH-domain (KH-domain type I)"/>
    <property type="match status" value="3"/>
</dbReference>
<dbReference type="CDD" id="cd22403">
    <property type="entry name" value="KH-I_IGF2BP_rpt4"/>
    <property type="match status" value="1"/>
</dbReference>
<feature type="domain" description="EF-hand" evidence="4">
    <location>
        <begin position="658"/>
        <end position="693"/>
    </location>
</feature>
<name>A0A8T0A1H4_9BILA</name>
<evidence type="ECO:0000256" key="2">
    <source>
        <dbReference type="PROSITE-ProRule" id="PRU00117"/>
    </source>
</evidence>
<keyword evidence="2" id="KW-0694">RNA-binding</keyword>
<evidence type="ECO:0000259" key="4">
    <source>
        <dbReference type="PROSITE" id="PS50222"/>
    </source>
</evidence>
<feature type="domain" description="EF-hand" evidence="4">
    <location>
        <begin position="694"/>
        <end position="729"/>
    </location>
</feature>
<keyword evidence="1" id="KW-0677">Repeat</keyword>
<feature type="compositionally biased region" description="Polar residues" evidence="3">
    <location>
        <begin position="125"/>
        <end position="147"/>
    </location>
</feature>
<dbReference type="SUPFAM" id="SSF47473">
    <property type="entry name" value="EF-hand"/>
    <property type="match status" value="1"/>
</dbReference>
<dbReference type="InterPro" id="IPR011992">
    <property type="entry name" value="EF-hand-dom_pair"/>
</dbReference>
<dbReference type="Pfam" id="PF13499">
    <property type="entry name" value="EF-hand_7"/>
    <property type="match status" value="1"/>
</dbReference>
<dbReference type="SMART" id="SM00322">
    <property type="entry name" value="KH"/>
    <property type="match status" value="3"/>
</dbReference>
<gene>
    <name evidence="5" type="ORF">Mgra_00000359</name>
</gene>
<dbReference type="Gene3D" id="1.10.238.10">
    <property type="entry name" value="EF-hand"/>
    <property type="match status" value="1"/>
</dbReference>
<dbReference type="PROSITE" id="PS50084">
    <property type="entry name" value="KH_TYPE_1"/>
    <property type="match status" value="3"/>
</dbReference>
<dbReference type="InterPro" id="IPR002048">
    <property type="entry name" value="EF_hand_dom"/>
</dbReference>
<dbReference type="GO" id="GO:0003723">
    <property type="term" value="F:RNA binding"/>
    <property type="evidence" value="ECO:0007669"/>
    <property type="project" value="UniProtKB-UniRule"/>
</dbReference>
<feature type="region of interest" description="Disordered" evidence="3">
    <location>
        <begin position="119"/>
        <end position="147"/>
    </location>
</feature>
<organism evidence="5 6">
    <name type="scientific">Meloidogyne graminicola</name>
    <dbReference type="NCBI Taxonomy" id="189291"/>
    <lineage>
        <taxon>Eukaryota</taxon>
        <taxon>Metazoa</taxon>
        <taxon>Ecdysozoa</taxon>
        <taxon>Nematoda</taxon>
        <taxon>Chromadorea</taxon>
        <taxon>Rhabditida</taxon>
        <taxon>Tylenchina</taxon>
        <taxon>Tylenchomorpha</taxon>
        <taxon>Tylenchoidea</taxon>
        <taxon>Meloidogynidae</taxon>
        <taxon>Meloidogyninae</taxon>
        <taxon>Meloidogyne</taxon>
    </lineage>
</organism>
<comment type="caution">
    <text evidence="5">The sequence shown here is derived from an EMBL/GenBank/DDBJ whole genome shotgun (WGS) entry which is preliminary data.</text>
</comment>
<evidence type="ECO:0000313" key="6">
    <source>
        <dbReference type="Proteomes" id="UP000605970"/>
    </source>
</evidence>